<evidence type="ECO:0000256" key="4">
    <source>
        <dbReference type="ARBA" id="ARBA00022757"/>
    </source>
</evidence>
<evidence type="ECO:0000256" key="1">
    <source>
        <dbReference type="ARBA" id="ARBA00004239"/>
    </source>
</evidence>
<dbReference type="GO" id="GO:0007586">
    <property type="term" value="P:digestion"/>
    <property type="evidence" value="ECO:0007669"/>
    <property type="project" value="UniProtKB-KW"/>
</dbReference>
<keyword evidence="6 11" id="KW-0720">Serine protease</keyword>
<evidence type="ECO:0000256" key="5">
    <source>
        <dbReference type="ARBA" id="ARBA00022801"/>
    </source>
</evidence>
<dbReference type="OrthoDB" id="6745777at2759"/>
<dbReference type="FunFam" id="2.40.10.10:FF:000036">
    <property type="entry name" value="Trypsin beta"/>
    <property type="match status" value="1"/>
</dbReference>
<evidence type="ECO:0000313" key="14">
    <source>
        <dbReference type="EMBL" id="CAH1966431.1"/>
    </source>
</evidence>
<keyword evidence="7" id="KW-0865">Zymogen</keyword>
<evidence type="ECO:0000256" key="6">
    <source>
        <dbReference type="ARBA" id="ARBA00022825"/>
    </source>
</evidence>
<dbReference type="Gene3D" id="2.40.10.10">
    <property type="entry name" value="Trypsin-like serine proteases"/>
    <property type="match status" value="1"/>
</dbReference>
<keyword evidence="12" id="KW-0732">Signal</keyword>
<gene>
    <name evidence="14" type="ORF">ACAOBT_LOCUS6839</name>
</gene>
<evidence type="ECO:0000256" key="10">
    <source>
        <dbReference type="ARBA" id="ARBA00038868"/>
    </source>
</evidence>
<dbReference type="InterPro" id="IPR050430">
    <property type="entry name" value="Peptidase_S1"/>
</dbReference>
<evidence type="ECO:0000256" key="7">
    <source>
        <dbReference type="ARBA" id="ARBA00023145"/>
    </source>
</evidence>
<evidence type="ECO:0000313" key="15">
    <source>
        <dbReference type="Proteomes" id="UP001152888"/>
    </source>
</evidence>
<organism evidence="14 15">
    <name type="scientific">Acanthoscelides obtectus</name>
    <name type="common">Bean weevil</name>
    <name type="synonym">Bruchus obtectus</name>
    <dbReference type="NCBI Taxonomy" id="200917"/>
    <lineage>
        <taxon>Eukaryota</taxon>
        <taxon>Metazoa</taxon>
        <taxon>Ecdysozoa</taxon>
        <taxon>Arthropoda</taxon>
        <taxon>Hexapoda</taxon>
        <taxon>Insecta</taxon>
        <taxon>Pterygota</taxon>
        <taxon>Neoptera</taxon>
        <taxon>Endopterygota</taxon>
        <taxon>Coleoptera</taxon>
        <taxon>Polyphaga</taxon>
        <taxon>Cucujiformia</taxon>
        <taxon>Chrysomeloidea</taxon>
        <taxon>Chrysomelidae</taxon>
        <taxon>Bruchinae</taxon>
        <taxon>Bruchini</taxon>
        <taxon>Acanthoscelides</taxon>
    </lineage>
</organism>
<sequence>MAKLPVTLTICIAFLNLSSANKFGARIRGGDEAKIEDYPYQVALWYNGQWGKCGGSIISPNWILTAAHCVFLNRNKPELMQVLGNSAKFDSKSGVLVSVKQIICHDKWDPERSLDYDIALLELSEPIKCPNCKPIQLDTEGPKANEKAVITGWGLVNETTIAQVLQGATVLVIEQTICQEWLSLLPGMLTERMFCAGYPDGGMGTCSGDSGGPVAVNGKLSGITSWGTSSCYAKPKSPGVYSKVSAYYDWIQRYTGITF</sequence>
<feature type="chain" id="PRO_5040239607" description="trypsin" evidence="12">
    <location>
        <begin position="21"/>
        <end position="259"/>
    </location>
</feature>
<accession>A0A9P0K324</accession>
<keyword evidence="8" id="KW-1015">Disulfide bond</keyword>
<feature type="signal peptide" evidence="12">
    <location>
        <begin position="1"/>
        <end position="20"/>
    </location>
</feature>
<dbReference type="SMART" id="SM00020">
    <property type="entry name" value="Tryp_SPc"/>
    <property type="match status" value="1"/>
</dbReference>
<dbReference type="AlphaFoldDB" id="A0A9P0K324"/>
<comment type="subcellular location">
    <subcellularLocation>
        <location evidence="1">Secreted</location>
        <location evidence="1">Extracellular space</location>
    </subcellularLocation>
</comment>
<keyword evidence="3 11" id="KW-0645">Protease</keyword>
<dbReference type="InterPro" id="IPR009003">
    <property type="entry name" value="Peptidase_S1_PA"/>
</dbReference>
<comment type="catalytic activity">
    <reaction evidence="9">
        <text>Preferential cleavage: Arg-|-Xaa, Lys-|-Xaa.</text>
        <dbReference type="EC" id="3.4.21.4"/>
    </reaction>
</comment>
<dbReference type="InterPro" id="IPR001314">
    <property type="entry name" value="Peptidase_S1A"/>
</dbReference>
<dbReference type="PANTHER" id="PTHR24276">
    <property type="entry name" value="POLYSERASE-RELATED"/>
    <property type="match status" value="1"/>
</dbReference>
<feature type="domain" description="Peptidase S1" evidence="13">
    <location>
        <begin position="27"/>
        <end position="256"/>
    </location>
</feature>
<dbReference type="GO" id="GO:0006508">
    <property type="term" value="P:proteolysis"/>
    <property type="evidence" value="ECO:0007669"/>
    <property type="project" value="UniProtKB-KW"/>
</dbReference>
<dbReference type="GO" id="GO:0005576">
    <property type="term" value="C:extracellular region"/>
    <property type="evidence" value="ECO:0007669"/>
    <property type="project" value="UniProtKB-SubCell"/>
</dbReference>
<proteinExistence type="inferred from homology"/>
<dbReference type="InterPro" id="IPR018114">
    <property type="entry name" value="TRYPSIN_HIS"/>
</dbReference>
<keyword evidence="4" id="KW-0222">Digestion</keyword>
<keyword evidence="15" id="KW-1185">Reference proteome</keyword>
<comment type="similarity">
    <text evidence="2">Belongs to the peptidase S1 family.</text>
</comment>
<reference evidence="14" key="1">
    <citation type="submission" date="2022-03" db="EMBL/GenBank/DDBJ databases">
        <authorList>
            <person name="Sayadi A."/>
        </authorList>
    </citation>
    <scope>NUCLEOTIDE SEQUENCE</scope>
</reference>
<dbReference type="Proteomes" id="UP001152888">
    <property type="component" value="Unassembled WGS sequence"/>
</dbReference>
<dbReference type="EMBL" id="CAKOFQ010006733">
    <property type="protein sequence ID" value="CAH1966431.1"/>
    <property type="molecule type" value="Genomic_DNA"/>
</dbReference>
<dbReference type="InterPro" id="IPR033116">
    <property type="entry name" value="TRYPSIN_SER"/>
</dbReference>
<name>A0A9P0K324_ACAOB</name>
<dbReference type="SUPFAM" id="SSF50494">
    <property type="entry name" value="Trypsin-like serine proteases"/>
    <property type="match status" value="1"/>
</dbReference>
<evidence type="ECO:0000256" key="9">
    <source>
        <dbReference type="ARBA" id="ARBA00036320"/>
    </source>
</evidence>
<dbReference type="PANTHER" id="PTHR24276:SF97">
    <property type="entry name" value="GH13245P2-RELATED"/>
    <property type="match status" value="1"/>
</dbReference>
<dbReference type="EC" id="3.4.21.4" evidence="10"/>
<comment type="caution">
    <text evidence="14">The sequence shown here is derived from an EMBL/GenBank/DDBJ whole genome shotgun (WGS) entry which is preliminary data.</text>
</comment>
<protein>
    <recommendedName>
        <fullName evidence="10">trypsin</fullName>
        <ecNumber evidence="10">3.4.21.4</ecNumber>
    </recommendedName>
</protein>
<keyword evidence="5 11" id="KW-0378">Hydrolase</keyword>
<evidence type="ECO:0000256" key="2">
    <source>
        <dbReference type="ARBA" id="ARBA00007664"/>
    </source>
</evidence>
<dbReference type="PROSITE" id="PS00134">
    <property type="entry name" value="TRYPSIN_HIS"/>
    <property type="match status" value="1"/>
</dbReference>
<dbReference type="Pfam" id="PF00089">
    <property type="entry name" value="Trypsin"/>
    <property type="match status" value="1"/>
</dbReference>
<evidence type="ECO:0000256" key="12">
    <source>
        <dbReference type="SAM" id="SignalP"/>
    </source>
</evidence>
<evidence type="ECO:0000256" key="3">
    <source>
        <dbReference type="ARBA" id="ARBA00022670"/>
    </source>
</evidence>
<evidence type="ECO:0000256" key="11">
    <source>
        <dbReference type="RuleBase" id="RU363034"/>
    </source>
</evidence>
<dbReference type="PROSITE" id="PS50240">
    <property type="entry name" value="TRYPSIN_DOM"/>
    <property type="match status" value="1"/>
</dbReference>
<evidence type="ECO:0000256" key="8">
    <source>
        <dbReference type="ARBA" id="ARBA00023157"/>
    </source>
</evidence>
<dbReference type="InterPro" id="IPR043504">
    <property type="entry name" value="Peptidase_S1_PA_chymotrypsin"/>
</dbReference>
<dbReference type="GO" id="GO:0004252">
    <property type="term" value="F:serine-type endopeptidase activity"/>
    <property type="evidence" value="ECO:0007669"/>
    <property type="project" value="UniProtKB-EC"/>
</dbReference>
<dbReference type="InterPro" id="IPR001254">
    <property type="entry name" value="Trypsin_dom"/>
</dbReference>
<dbReference type="PROSITE" id="PS00135">
    <property type="entry name" value="TRYPSIN_SER"/>
    <property type="match status" value="1"/>
</dbReference>
<evidence type="ECO:0000259" key="13">
    <source>
        <dbReference type="PROSITE" id="PS50240"/>
    </source>
</evidence>
<dbReference type="CDD" id="cd00190">
    <property type="entry name" value="Tryp_SPc"/>
    <property type="match status" value="1"/>
</dbReference>
<dbReference type="PRINTS" id="PR00722">
    <property type="entry name" value="CHYMOTRYPSIN"/>
</dbReference>
<dbReference type="FunFam" id="2.40.10.10:FF:000068">
    <property type="entry name" value="transmembrane protease serine 2"/>
    <property type="match status" value="1"/>
</dbReference>